<proteinExistence type="predicted"/>
<comment type="caution">
    <text evidence="2">The sequence shown here is derived from an EMBL/GenBank/DDBJ whole genome shotgun (WGS) entry which is preliminary data.</text>
</comment>
<name>A0A5R9J778_9PROT</name>
<accession>A0A5R9J778</accession>
<keyword evidence="1" id="KW-0812">Transmembrane</keyword>
<dbReference type="Proteomes" id="UP000305654">
    <property type="component" value="Unassembled WGS sequence"/>
</dbReference>
<dbReference type="EMBL" id="VCDI01000002">
    <property type="protein sequence ID" value="TLU73455.1"/>
    <property type="molecule type" value="Genomic_DNA"/>
</dbReference>
<dbReference type="InterPro" id="IPR018895">
    <property type="entry name" value="DUF2474"/>
</dbReference>
<evidence type="ECO:0000313" key="2">
    <source>
        <dbReference type="EMBL" id="TLU73455.1"/>
    </source>
</evidence>
<evidence type="ECO:0000313" key="3">
    <source>
        <dbReference type="Proteomes" id="UP000305654"/>
    </source>
</evidence>
<feature type="transmembrane region" description="Helical" evidence="1">
    <location>
        <begin position="16"/>
        <end position="37"/>
    </location>
</feature>
<keyword evidence="1" id="KW-1133">Transmembrane helix</keyword>
<evidence type="ECO:0000256" key="1">
    <source>
        <dbReference type="SAM" id="Phobius"/>
    </source>
</evidence>
<dbReference type="Pfam" id="PF10617">
    <property type="entry name" value="DUF2474"/>
    <property type="match status" value="1"/>
</dbReference>
<protein>
    <submittedName>
        <fullName evidence="2">DUF2474 family protein</fullName>
    </submittedName>
</protein>
<organism evidence="2 3">
    <name type="scientific">Lichenicoccus roseus</name>
    <dbReference type="NCBI Taxonomy" id="2683649"/>
    <lineage>
        <taxon>Bacteria</taxon>
        <taxon>Pseudomonadati</taxon>
        <taxon>Pseudomonadota</taxon>
        <taxon>Alphaproteobacteria</taxon>
        <taxon>Acetobacterales</taxon>
        <taxon>Acetobacteraceae</taxon>
        <taxon>Lichenicoccus</taxon>
    </lineage>
</organism>
<dbReference type="AlphaFoldDB" id="A0A5R9J778"/>
<keyword evidence="1" id="KW-0472">Membrane</keyword>
<keyword evidence="3" id="KW-1185">Reference proteome</keyword>
<gene>
    <name evidence="2" type="ORF">FE263_08690</name>
</gene>
<reference evidence="2 3" key="1">
    <citation type="submission" date="2019-05" db="EMBL/GenBank/DDBJ databases">
        <authorList>
            <person name="Pankratov T."/>
            <person name="Grouzdev D."/>
        </authorList>
    </citation>
    <scope>NUCLEOTIDE SEQUENCE [LARGE SCALE GENOMIC DNA]</scope>
    <source>
        <strain evidence="2 3">KEBCLARHB70R</strain>
    </source>
</reference>
<sequence length="43" mass="4730">MEPAAMPQPRSFTMRMLWFIGIWAASVVVVGVVAEGLKRIILG</sequence>